<dbReference type="PRINTS" id="PR00081">
    <property type="entry name" value="GDHRDH"/>
</dbReference>
<evidence type="ECO:0000256" key="4">
    <source>
        <dbReference type="ARBA" id="ARBA00026118"/>
    </source>
</evidence>
<dbReference type="PRINTS" id="PR00080">
    <property type="entry name" value="SDRFAMILY"/>
</dbReference>
<sequence>MARRVAVVTGSNKGIGFAIVRALCKQFDGDVILTARDEGRGQAAVKALQGEGLQPKFQPLDIDDHNSVIRLRDFLQQTYGGLDILVNNAAILFHDESLPYGKRAKEVIKTNYFSNLDVCNVLFPILRPHARVVNLSSVMSQIGLNGCSEALRARFTDPTISIEELSSLMQRFVDLSQDGKQDEAGYFSSYHGYAMSKIGVTVMSMIQQKELDKSGADDIVVNACCPGYVDTDMSEHKGFLTIDQGAEGPIYCALLPPNVSSPRGKFISQKNIVEWKMYTRIAVVTGANKGIGFAIVRALCKKFEGDVLLTSRNVDLGKKAVEELEKEGLHPKFHQLDLNDHNSVVKLRNFLQDTYGGLDVLVNNAGIAYKNSSTAPFSEQAEVTNKTNFFDTLNVCEVLFPLLRPHARVVNVSSMASQMALNQCSSELKARFTDPNITMDELKSLIKQFIDTAQNNKHREAGFANSAYGTSKIGVTVMSMIQQRELDAKGADDIVVNACCPGYVNTDMSSHQGHLTIDQGAETPVYCALLPPNIDHPRGKFIREKKVAEWKA</sequence>
<dbReference type="Pfam" id="PF00106">
    <property type="entry name" value="adh_short"/>
    <property type="match status" value="4"/>
</dbReference>
<gene>
    <name evidence="5" type="primary">106063805</name>
</gene>
<dbReference type="InterPro" id="IPR020904">
    <property type="entry name" value="Sc_DH/Rdtase_CS"/>
</dbReference>
<dbReference type="VEuPathDB" id="VectorBase:BGLB017633"/>
<dbReference type="PROSITE" id="PS00061">
    <property type="entry name" value="ADH_SHORT"/>
    <property type="match status" value="2"/>
</dbReference>
<evidence type="ECO:0000256" key="2">
    <source>
        <dbReference type="ARBA" id="ARBA00022857"/>
    </source>
</evidence>
<dbReference type="Gene3D" id="3.40.50.720">
    <property type="entry name" value="NAD(P)-binding Rossmann-like Domain"/>
    <property type="match status" value="2"/>
</dbReference>
<dbReference type="SUPFAM" id="SSF51735">
    <property type="entry name" value="NAD(P)-binding Rossmann-fold domains"/>
    <property type="match status" value="2"/>
</dbReference>
<evidence type="ECO:0000313" key="6">
    <source>
        <dbReference type="Proteomes" id="UP000076420"/>
    </source>
</evidence>
<name>A0A2C9KCT0_BIOGL</name>
<comment type="similarity">
    <text evidence="1">Belongs to the short-chain dehydrogenases/reductases (SDR) family.</text>
</comment>
<dbReference type="KEGG" id="bgt:106063805"/>
<dbReference type="RefSeq" id="XP_013077724.2">
    <property type="nucleotide sequence ID" value="XM_013222270.2"/>
</dbReference>
<evidence type="ECO:0000256" key="1">
    <source>
        <dbReference type="ARBA" id="ARBA00006484"/>
    </source>
</evidence>
<dbReference type="GO" id="GO:0004090">
    <property type="term" value="F:carbonyl reductase (NADPH) activity"/>
    <property type="evidence" value="ECO:0007669"/>
    <property type="project" value="UniProtKB-EC"/>
</dbReference>
<dbReference type="EnsemblMetazoa" id="BGLB017633-RA">
    <property type="protein sequence ID" value="BGLB017633-PA"/>
    <property type="gene ID" value="BGLB017633"/>
</dbReference>
<dbReference type="EC" id="1.1.1.184" evidence="4"/>
<dbReference type="PANTHER" id="PTHR43963:SF4">
    <property type="entry name" value="CARBONYL REDUCTASE (NADPH)"/>
    <property type="match status" value="1"/>
</dbReference>
<evidence type="ECO:0000256" key="3">
    <source>
        <dbReference type="ARBA" id="ARBA00023002"/>
    </source>
</evidence>
<dbReference type="OrthoDB" id="7289984at2759"/>
<evidence type="ECO:0000313" key="5">
    <source>
        <dbReference type="EnsemblMetazoa" id="BGLB017633-PA"/>
    </source>
</evidence>
<proteinExistence type="inferred from homology"/>
<dbReference type="InterPro" id="IPR045313">
    <property type="entry name" value="CBR1-like"/>
</dbReference>
<dbReference type="Proteomes" id="UP000076420">
    <property type="component" value="Unassembled WGS sequence"/>
</dbReference>
<protein>
    <recommendedName>
        <fullName evidence="4">carbonyl reductase (NADPH)</fullName>
        <ecNumber evidence="4">1.1.1.184</ecNumber>
    </recommendedName>
</protein>
<dbReference type="PANTHER" id="PTHR43963">
    <property type="entry name" value="CARBONYL REDUCTASE 1-RELATED"/>
    <property type="match status" value="1"/>
</dbReference>
<dbReference type="InterPro" id="IPR002347">
    <property type="entry name" value="SDR_fam"/>
</dbReference>
<dbReference type="STRING" id="6526.A0A2C9KCT0"/>
<reference evidence="5" key="1">
    <citation type="submission" date="2020-05" db="UniProtKB">
        <authorList>
            <consortium name="EnsemblMetazoa"/>
        </authorList>
    </citation>
    <scope>IDENTIFICATION</scope>
    <source>
        <strain evidence="5">BB02</strain>
    </source>
</reference>
<organism evidence="5 6">
    <name type="scientific">Biomphalaria glabrata</name>
    <name type="common">Bloodfluke planorb</name>
    <name type="synonym">Freshwater snail</name>
    <dbReference type="NCBI Taxonomy" id="6526"/>
    <lineage>
        <taxon>Eukaryota</taxon>
        <taxon>Metazoa</taxon>
        <taxon>Spiralia</taxon>
        <taxon>Lophotrochozoa</taxon>
        <taxon>Mollusca</taxon>
        <taxon>Gastropoda</taxon>
        <taxon>Heterobranchia</taxon>
        <taxon>Euthyneura</taxon>
        <taxon>Panpulmonata</taxon>
        <taxon>Hygrophila</taxon>
        <taxon>Lymnaeoidea</taxon>
        <taxon>Planorbidae</taxon>
        <taxon>Biomphalaria</taxon>
    </lineage>
</organism>
<keyword evidence="3" id="KW-0560">Oxidoreductase</keyword>
<accession>A0A2C9KCT0</accession>
<dbReference type="AlphaFoldDB" id="A0A2C9KCT0"/>
<dbReference type="InterPro" id="IPR036291">
    <property type="entry name" value="NAD(P)-bd_dom_sf"/>
</dbReference>
<keyword evidence="2" id="KW-0521">NADP</keyword>
<dbReference type="CDD" id="cd05324">
    <property type="entry name" value="carb_red_PTCR-like_SDR_c"/>
    <property type="match status" value="2"/>
</dbReference>
<dbReference type="VEuPathDB" id="VectorBase:BGLAX_044825"/>